<organism evidence="3 4">
    <name type="scientific">Microbacterium invictum</name>
    <dbReference type="NCBI Taxonomy" id="515415"/>
    <lineage>
        <taxon>Bacteria</taxon>
        <taxon>Bacillati</taxon>
        <taxon>Actinomycetota</taxon>
        <taxon>Actinomycetes</taxon>
        <taxon>Micrococcales</taxon>
        <taxon>Microbacteriaceae</taxon>
        <taxon>Microbacterium</taxon>
    </lineage>
</organism>
<keyword evidence="2" id="KW-0472">Membrane</keyword>
<feature type="region of interest" description="Disordered" evidence="1">
    <location>
        <begin position="109"/>
        <end position="140"/>
    </location>
</feature>
<dbReference type="RefSeq" id="WP_322410579.1">
    <property type="nucleotide sequence ID" value="NZ_CP139779.1"/>
</dbReference>
<accession>A0ABZ0V9Z5</accession>
<name>A0ABZ0V9Z5_9MICO</name>
<keyword evidence="2" id="KW-0812">Transmembrane</keyword>
<gene>
    <name evidence="3" type="ORF">T9R20_00310</name>
</gene>
<dbReference type="EMBL" id="CP139779">
    <property type="protein sequence ID" value="WQB70435.1"/>
    <property type="molecule type" value="Genomic_DNA"/>
</dbReference>
<keyword evidence="2" id="KW-1133">Transmembrane helix</keyword>
<evidence type="ECO:0000256" key="1">
    <source>
        <dbReference type="SAM" id="MobiDB-lite"/>
    </source>
</evidence>
<reference evidence="3 4" key="1">
    <citation type="submission" date="2023-06" db="EMBL/GenBank/DDBJ databases">
        <title>Rock-solubilizing bacteria, Microbacterium invictum, promotes re-establishment of vegetation in rocky wasteland by accelerating rock bio-weathering and reshaping soil bacterial community.</title>
        <authorList>
            <person name="Liu C."/>
        </authorList>
    </citation>
    <scope>NUCLEOTIDE SEQUENCE [LARGE SCALE GENOMIC DNA]</scope>
    <source>
        <strain evidence="3 4">X-18</strain>
    </source>
</reference>
<protein>
    <submittedName>
        <fullName evidence="3">Uncharacterized protein</fullName>
    </submittedName>
</protein>
<evidence type="ECO:0000313" key="4">
    <source>
        <dbReference type="Proteomes" id="UP001324533"/>
    </source>
</evidence>
<evidence type="ECO:0000313" key="3">
    <source>
        <dbReference type="EMBL" id="WQB70435.1"/>
    </source>
</evidence>
<proteinExistence type="predicted"/>
<keyword evidence="4" id="KW-1185">Reference proteome</keyword>
<sequence>MKGSDRFELDLLRRRAYGPAADIDDDPDALRRLRELEQQTRSSSADGVRSGPSDVLRASPSTRDASWEATTPVETPAVSERVLRVEALPGEAPSGEALSGVALSGEALPGEALPGEALPGEALPGEAPSRNPWSDGRVVSRDFEAPPVGLDAVAAGPVASIGAPRHPIRSSPRLNAPALIWVGWIASLAAVAAVTAVVTFGLVRLAPVESSHGASQIAALEPDPTTTIPTGWFGVGASSAAYEFYGLTLFQTTTGFYGVGGDCFTVVLTADLPADEEAAQNGYSTSGPVYSGCRVGEFPATVSFAVDSGSPPELRERFPGAALQFVKVDDRIGVFLGSLPSD</sequence>
<evidence type="ECO:0000256" key="2">
    <source>
        <dbReference type="SAM" id="Phobius"/>
    </source>
</evidence>
<feature type="region of interest" description="Disordered" evidence="1">
    <location>
        <begin position="35"/>
        <end position="74"/>
    </location>
</feature>
<feature type="transmembrane region" description="Helical" evidence="2">
    <location>
        <begin position="178"/>
        <end position="203"/>
    </location>
</feature>
<dbReference type="Proteomes" id="UP001324533">
    <property type="component" value="Chromosome"/>
</dbReference>
<feature type="compositionally biased region" description="Polar residues" evidence="1">
    <location>
        <begin position="59"/>
        <end position="73"/>
    </location>
</feature>